<feature type="domain" description="RCC1-like" evidence="3">
    <location>
        <begin position="147"/>
        <end position="402"/>
    </location>
</feature>
<evidence type="ECO:0000313" key="4">
    <source>
        <dbReference type="EMBL" id="UVI29095.1"/>
    </source>
</evidence>
<dbReference type="PROSITE" id="PS50012">
    <property type="entry name" value="RCC1_3"/>
    <property type="match status" value="6"/>
</dbReference>
<keyword evidence="1" id="KW-0677">Repeat</keyword>
<dbReference type="InterPro" id="IPR009091">
    <property type="entry name" value="RCC1/BLIP-II"/>
</dbReference>
<keyword evidence="2" id="KW-0732">Signal</keyword>
<evidence type="ECO:0000256" key="2">
    <source>
        <dbReference type="SAM" id="SignalP"/>
    </source>
</evidence>
<feature type="chain" id="PRO_5045110880" description="RCC1-like domain-containing protein" evidence="2">
    <location>
        <begin position="28"/>
        <end position="758"/>
    </location>
</feature>
<dbReference type="EMBL" id="CP091430">
    <property type="protein sequence ID" value="UVI29095.1"/>
    <property type="molecule type" value="Genomic_DNA"/>
</dbReference>
<keyword evidence="5" id="KW-1185">Reference proteome</keyword>
<dbReference type="Proteomes" id="UP001057877">
    <property type="component" value="Chromosome"/>
</dbReference>
<dbReference type="Pfam" id="PF25390">
    <property type="entry name" value="WD40_RLD"/>
    <property type="match status" value="1"/>
</dbReference>
<dbReference type="PANTHER" id="PTHR22870">
    <property type="entry name" value="REGULATOR OF CHROMOSOME CONDENSATION"/>
    <property type="match status" value="1"/>
</dbReference>
<feature type="signal peptide" evidence="2">
    <location>
        <begin position="1"/>
        <end position="27"/>
    </location>
</feature>
<dbReference type="InterPro" id="IPR058923">
    <property type="entry name" value="RCC1-like_dom"/>
</dbReference>
<reference evidence="4" key="1">
    <citation type="submission" date="2022-01" db="EMBL/GenBank/DDBJ databases">
        <title>Paenibacillus spongiae sp. nov., isolated from marine sponge.</title>
        <authorList>
            <person name="Li Z."/>
            <person name="Zhang M."/>
        </authorList>
    </citation>
    <scope>NUCLEOTIDE SEQUENCE</scope>
    <source>
        <strain evidence="4">PHS-Z3</strain>
    </source>
</reference>
<dbReference type="InterPro" id="IPR000408">
    <property type="entry name" value="Reg_chr_condens"/>
</dbReference>
<organism evidence="4 5">
    <name type="scientific">Paenibacillus spongiae</name>
    <dbReference type="NCBI Taxonomy" id="2909671"/>
    <lineage>
        <taxon>Bacteria</taxon>
        <taxon>Bacillati</taxon>
        <taxon>Bacillota</taxon>
        <taxon>Bacilli</taxon>
        <taxon>Bacillales</taxon>
        <taxon>Paenibacillaceae</taxon>
        <taxon>Paenibacillus</taxon>
    </lineage>
</organism>
<dbReference type="PROSITE" id="PS00626">
    <property type="entry name" value="RCC1_2"/>
    <property type="match status" value="2"/>
</dbReference>
<dbReference type="SUPFAM" id="SSF50985">
    <property type="entry name" value="RCC1/BLIP-II"/>
    <property type="match status" value="1"/>
</dbReference>
<dbReference type="PANTHER" id="PTHR22870:SF408">
    <property type="entry name" value="OS09G0560450 PROTEIN"/>
    <property type="match status" value="1"/>
</dbReference>
<dbReference type="InterPro" id="IPR051210">
    <property type="entry name" value="Ub_ligase/GEF_domain"/>
</dbReference>
<accession>A0ABY5S8H2</accession>
<evidence type="ECO:0000313" key="5">
    <source>
        <dbReference type="Proteomes" id="UP001057877"/>
    </source>
</evidence>
<protein>
    <recommendedName>
        <fullName evidence="3">RCC1-like domain-containing protein</fullName>
    </recommendedName>
</protein>
<evidence type="ECO:0000256" key="1">
    <source>
        <dbReference type="ARBA" id="ARBA00022737"/>
    </source>
</evidence>
<dbReference type="PRINTS" id="PR00633">
    <property type="entry name" value="RCCNDNSATION"/>
</dbReference>
<proteinExistence type="predicted"/>
<sequence length="758" mass="82642">MEIRFRRLMGIICFLFAFVILSNTAFAAESGDTVQALGDNNSQIADGSPTNDVASVTDTVYLAGGCSHSLALGSDGIVWAWGDNYWGELGDGTTTNHTTPIPVKSLDGVHNIAARECKSLALLNDGTVWGWGIQLPFGSDQDSAPGPTPRQVNDKSGHAFDSVVAISAGAKHNLALKSDGTVWAWGGNEYGQLGDGTVSDQYSYEFSPVQAQGLDSVVAVAAGMVHSLALKSDGTVWAWGGESSIPVQVQGLDSVVAIAAGATHSVALKSDGTVWTWGDNNYGQLGDGTTTARTTPVQLASLANVVGVAAGSYYSMALKNDGTVWTWGDNYWGQLGDGSTTQRPTPAQVEDLDSVTSIAAGDNHSLVLKSDGSAWGWGDNGSGQLSDESTTKHLIPIKIQGLGNRGPESILYRFKGTIFDFDASRILWRQLENYWDESVHLNKQRYVYWLYNRADQSQVRVFENADPYHLVKMELSAKGVVYDDGHNIHYWKDGAVQYSWDGQNLEVVNGNFAILGNSVVNVTTGESRSLPNADFIYNRDYDLSADGTVVYTSHYLPSTLYKSLPDGTLTTYEPPSPDTHTFYGALTDGKTLIYNELLQNTGRNSKWALRVRSANDRITTLATNPFDPSDYAADPRDSYQINNGWIAYKKADEETGRWVLDVRSPEGVIKQVYAAPHGSSWKDVPLSIKQLAPDGTLAYTYQDTTYVYSAQAGTILYSFNDPGELEYREHVLKDIDGVEYRFLAWYRLDGGLLYGVRF</sequence>
<dbReference type="Pfam" id="PF00415">
    <property type="entry name" value="RCC1"/>
    <property type="match status" value="1"/>
</dbReference>
<dbReference type="Gene3D" id="2.130.10.30">
    <property type="entry name" value="Regulator of chromosome condensation 1/beta-lactamase-inhibitor protein II"/>
    <property type="match status" value="2"/>
</dbReference>
<dbReference type="RefSeq" id="WP_258385184.1">
    <property type="nucleotide sequence ID" value="NZ_CP091430.1"/>
</dbReference>
<evidence type="ECO:0000259" key="3">
    <source>
        <dbReference type="Pfam" id="PF25390"/>
    </source>
</evidence>
<gene>
    <name evidence="4" type="ORF">L1F29_27240</name>
</gene>
<name>A0ABY5S8H2_9BACL</name>